<keyword evidence="3" id="KW-0804">Transcription</keyword>
<keyword evidence="6" id="KW-1185">Reference proteome</keyword>
<dbReference type="GO" id="GO:0000976">
    <property type="term" value="F:transcription cis-regulatory region binding"/>
    <property type="evidence" value="ECO:0007669"/>
    <property type="project" value="TreeGrafter"/>
</dbReference>
<reference evidence="5 6" key="1">
    <citation type="submission" date="2018-01" db="EMBL/GenBank/DDBJ databases">
        <title>The draft genome sequence of Halioglobus japonicus S1-36.</title>
        <authorList>
            <person name="Du Z.-J."/>
            <person name="Shi M.-J."/>
        </authorList>
    </citation>
    <scope>NUCLEOTIDE SEQUENCE [LARGE SCALE GENOMIC DNA]</scope>
    <source>
        <strain evidence="5 6">S1-36</strain>
    </source>
</reference>
<keyword evidence="1" id="KW-0805">Transcription regulation</keyword>
<dbReference type="SUPFAM" id="SSF46689">
    <property type="entry name" value="Homeodomain-like"/>
    <property type="match status" value="1"/>
</dbReference>
<organism evidence="5 6">
    <name type="scientific">Halioglobus japonicus</name>
    <dbReference type="NCBI Taxonomy" id="930805"/>
    <lineage>
        <taxon>Bacteria</taxon>
        <taxon>Pseudomonadati</taxon>
        <taxon>Pseudomonadota</taxon>
        <taxon>Gammaproteobacteria</taxon>
        <taxon>Cellvibrionales</taxon>
        <taxon>Halieaceae</taxon>
        <taxon>Halioglobus</taxon>
    </lineage>
</organism>
<dbReference type="GO" id="GO:0005829">
    <property type="term" value="C:cytosol"/>
    <property type="evidence" value="ECO:0007669"/>
    <property type="project" value="TreeGrafter"/>
</dbReference>
<protein>
    <recommendedName>
        <fullName evidence="4">HTH araC/xylS-type domain-containing protein</fullName>
    </recommendedName>
</protein>
<dbReference type="InterPro" id="IPR009057">
    <property type="entry name" value="Homeodomain-like_sf"/>
</dbReference>
<evidence type="ECO:0000313" key="6">
    <source>
        <dbReference type="Proteomes" id="UP000235162"/>
    </source>
</evidence>
<dbReference type="SMART" id="SM00342">
    <property type="entry name" value="HTH_ARAC"/>
    <property type="match status" value="1"/>
</dbReference>
<dbReference type="Pfam" id="PF12625">
    <property type="entry name" value="Arabinose_bd"/>
    <property type="match status" value="1"/>
</dbReference>
<dbReference type="Proteomes" id="UP000235162">
    <property type="component" value="Unassembled WGS sequence"/>
</dbReference>
<dbReference type="Pfam" id="PF12833">
    <property type="entry name" value="HTH_18"/>
    <property type="match status" value="1"/>
</dbReference>
<dbReference type="InterPro" id="IPR018060">
    <property type="entry name" value="HTH_AraC"/>
</dbReference>
<evidence type="ECO:0000259" key="4">
    <source>
        <dbReference type="PROSITE" id="PS01124"/>
    </source>
</evidence>
<dbReference type="InterPro" id="IPR020449">
    <property type="entry name" value="Tscrpt_reg_AraC-type_HTH"/>
</dbReference>
<evidence type="ECO:0000313" key="5">
    <source>
        <dbReference type="EMBL" id="PLW86518.1"/>
    </source>
</evidence>
<evidence type="ECO:0000256" key="2">
    <source>
        <dbReference type="ARBA" id="ARBA00023125"/>
    </source>
</evidence>
<evidence type="ECO:0000256" key="1">
    <source>
        <dbReference type="ARBA" id="ARBA00023015"/>
    </source>
</evidence>
<dbReference type="PROSITE" id="PS01124">
    <property type="entry name" value="HTH_ARAC_FAMILY_2"/>
    <property type="match status" value="1"/>
</dbReference>
<dbReference type="Gene3D" id="1.10.10.60">
    <property type="entry name" value="Homeodomain-like"/>
    <property type="match status" value="1"/>
</dbReference>
<accession>A0AAP8MEW0</accession>
<dbReference type="PRINTS" id="PR00032">
    <property type="entry name" value="HTHARAC"/>
</dbReference>
<dbReference type="PANTHER" id="PTHR47894:SF1">
    <property type="entry name" value="HTH-TYPE TRANSCRIPTIONAL REGULATOR VQSM"/>
    <property type="match status" value="1"/>
</dbReference>
<evidence type="ECO:0000256" key="3">
    <source>
        <dbReference type="ARBA" id="ARBA00023163"/>
    </source>
</evidence>
<dbReference type="AlphaFoldDB" id="A0AAP8MEW0"/>
<dbReference type="PANTHER" id="PTHR47894">
    <property type="entry name" value="HTH-TYPE TRANSCRIPTIONAL REGULATOR GADX"/>
    <property type="match status" value="1"/>
</dbReference>
<comment type="caution">
    <text evidence="5">The sequence shown here is derived from an EMBL/GenBank/DDBJ whole genome shotgun (WGS) entry which is preliminary data.</text>
</comment>
<gene>
    <name evidence="5" type="ORF">C0029_08915</name>
</gene>
<feature type="domain" description="HTH araC/xylS-type" evidence="4">
    <location>
        <begin position="280"/>
        <end position="381"/>
    </location>
</feature>
<keyword evidence="2" id="KW-0238">DNA-binding</keyword>
<dbReference type="EMBL" id="PKUR01000002">
    <property type="protein sequence ID" value="PLW86518.1"/>
    <property type="molecule type" value="Genomic_DNA"/>
</dbReference>
<sequence>MPAGPACPPCSSLVSDRIQRSVTMAVRIKIEQCSYRHYGVIIRQNIEFCTMNTISPVYARLVLRDLEQHDIDPSPLFIGTGLSRQTLLEGGDISLDDFLHILRTGQALAPDNRLGLMLGRNAHTSVLGPLGAAMNIAPSVREGLRLLESFTRVHISYIDFDISTSPTGVTLGIIYREDTGTLEYFHTETTVMLLQQYIETTVGETLVDAHYEFAYPTPDNLEDYQAALHGELSFDAARNQVHLPRYWLDRPSPYFHAEMWQQAQLDLSRLLAEQSKSIDGTFTRHISAQLRSGEPPLPDLEAVAASLHVSQRTLNRRLLQEGSSYRQLKSAALAHWGKLYLEHTDDSVESIAAALGYQDAANFRRAFRRNVGTTPNTYRMDRRGDR</sequence>
<name>A0AAP8MEW0_9GAMM</name>
<dbReference type="InterPro" id="IPR032687">
    <property type="entry name" value="AraC-type_N"/>
</dbReference>
<dbReference type="GO" id="GO:0003700">
    <property type="term" value="F:DNA-binding transcription factor activity"/>
    <property type="evidence" value="ECO:0007669"/>
    <property type="project" value="InterPro"/>
</dbReference>
<proteinExistence type="predicted"/>